<feature type="non-terminal residue" evidence="1">
    <location>
        <position position="1"/>
    </location>
</feature>
<reference evidence="1 2" key="1">
    <citation type="journal article" date="2020" name="Arch. Microbiol.">
        <title>Bradyrhizobium uaiense sp. nov., a new highly efficient cowpea symbiont.</title>
        <authorList>
            <person name="Cabral Michel D."/>
            <person name="Azarias Guimaraes A."/>
            <person name="Martins da Costa E."/>
            <person name="Soares de Carvalho T."/>
            <person name="Balsanelli E."/>
            <person name="Willems A."/>
            <person name="Maltempi de Souza E."/>
            <person name="de Souza Moreira F.M."/>
        </authorList>
    </citation>
    <scope>NUCLEOTIDE SEQUENCE [LARGE SCALE GENOMIC DNA]</scope>
    <source>
        <strain evidence="1 2">UFLA 03-164</strain>
    </source>
</reference>
<keyword evidence="2" id="KW-1185">Reference proteome</keyword>
<proteinExistence type="predicted"/>
<sequence>EAGFSGREIMAEFRRATGLPTATNMIATDWRQLSHALRLGAVRIERDACVRKAFGNRGDGLDLLLARKHAALELEIGEAVM</sequence>
<dbReference type="Proteomes" id="UP000468531">
    <property type="component" value="Unassembled WGS sequence"/>
</dbReference>
<dbReference type="Gene3D" id="3.20.20.120">
    <property type="entry name" value="Enolase-like C-terminal domain"/>
    <property type="match status" value="1"/>
</dbReference>
<accession>A0A6P1C0J0</accession>
<dbReference type="InterPro" id="IPR036849">
    <property type="entry name" value="Enolase-like_C_sf"/>
</dbReference>
<dbReference type="SUPFAM" id="SSF51604">
    <property type="entry name" value="Enolase C-terminal domain-like"/>
    <property type="match status" value="1"/>
</dbReference>
<organism evidence="1 2">
    <name type="scientific">Bradyrhizobium uaiense</name>
    <dbReference type="NCBI Taxonomy" id="2594946"/>
    <lineage>
        <taxon>Bacteria</taxon>
        <taxon>Pseudomonadati</taxon>
        <taxon>Pseudomonadota</taxon>
        <taxon>Alphaproteobacteria</taxon>
        <taxon>Hyphomicrobiales</taxon>
        <taxon>Nitrobacteraceae</taxon>
        <taxon>Bradyrhizobium</taxon>
    </lineage>
</organism>
<name>A0A6P1C0J0_9BRAD</name>
<evidence type="ECO:0000313" key="2">
    <source>
        <dbReference type="Proteomes" id="UP000468531"/>
    </source>
</evidence>
<dbReference type="EMBL" id="VKHP01000932">
    <property type="protein sequence ID" value="NEV03201.1"/>
    <property type="molecule type" value="Genomic_DNA"/>
</dbReference>
<protein>
    <submittedName>
        <fullName evidence="1">Uncharacterized protein</fullName>
    </submittedName>
</protein>
<evidence type="ECO:0000313" key="1">
    <source>
        <dbReference type="EMBL" id="NEV03201.1"/>
    </source>
</evidence>
<feature type="non-terminal residue" evidence="1">
    <location>
        <position position="81"/>
    </location>
</feature>
<comment type="caution">
    <text evidence="1">The sequence shown here is derived from an EMBL/GenBank/DDBJ whole genome shotgun (WGS) entry which is preliminary data.</text>
</comment>
<dbReference type="AlphaFoldDB" id="A0A6P1C0J0"/>
<gene>
    <name evidence="1" type="ORF">FNJ47_48590</name>
</gene>